<comment type="caution">
    <text evidence="1">The sequence shown here is derived from an EMBL/GenBank/DDBJ whole genome shotgun (WGS) entry which is preliminary data.</text>
</comment>
<name>A0ABV0B120_9ACTN</name>
<gene>
    <name evidence="1" type="ORF">AAH991_36435</name>
</gene>
<evidence type="ECO:0000313" key="1">
    <source>
        <dbReference type="EMBL" id="MEN3540650.1"/>
    </source>
</evidence>
<sequence>MPQPHRGKRTPQTIRFPGSLDAEIKRRMPAEGWKDFGDYVVALLCREHGIDIPSYLTLPSVSMTAPGIPGIPGIADLVAAEPRSDVAAQPDATERRAQTIRFPEPLHAEIKRRLKTEGWKNFDAYVVAFLCRKHGIEVPAYVAVPSAAPQRAPIPGLELVPAATKTGVAA</sequence>
<organism evidence="1 2">
    <name type="scientific">Microbispora maris</name>
    <dbReference type="NCBI Taxonomy" id="3144104"/>
    <lineage>
        <taxon>Bacteria</taxon>
        <taxon>Bacillati</taxon>
        <taxon>Actinomycetota</taxon>
        <taxon>Actinomycetes</taxon>
        <taxon>Streptosporangiales</taxon>
        <taxon>Streptosporangiaceae</taxon>
        <taxon>Microbispora</taxon>
    </lineage>
</organism>
<accession>A0ABV0B120</accession>
<dbReference type="RefSeq" id="WP_346230500.1">
    <property type="nucleotide sequence ID" value="NZ_JBDJAW010000055.1"/>
</dbReference>
<protein>
    <submittedName>
        <fullName evidence="1">Uncharacterized protein</fullName>
    </submittedName>
</protein>
<dbReference type="Proteomes" id="UP001447516">
    <property type="component" value="Unassembled WGS sequence"/>
</dbReference>
<keyword evidence="2" id="KW-1185">Reference proteome</keyword>
<reference evidence="1 2" key="1">
    <citation type="submission" date="2024-05" db="EMBL/GenBank/DDBJ databases">
        <title>Microbispora sp.ZYX-F-249.</title>
        <authorList>
            <person name="Xie H."/>
        </authorList>
    </citation>
    <scope>NUCLEOTIDE SEQUENCE [LARGE SCALE GENOMIC DNA]</scope>
    <source>
        <strain evidence="1 2">ZYX-F-249</strain>
    </source>
</reference>
<proteinExistence type="predicted"/>
<dbReference type="EMBL" id="JBDJAW010000055">
    <property type="protein sequence ID" value="MEN3540650.1"/>
    <property type="molecule type" value="Genomic_DNA"/>
</dbReference>
<evidence type="ECO:0000313" key="2">
    <source>
        <dbReference type="Proteomes" id="UP001447516"/>
    </source>
</evidence>